<evidence type="ECO:0000313" key="3">
    <source>
        <dbReference type="EMBL" id="AOJ03570.1"/>
    </source>
</evidence>
<name>A0A1B4FIU0_9BURK</name>
<dbReference type="SUPFAM" id="SSF47413">
    <property type="entry name" value="lambda repressor-like DNA-binding domains"/>
    <property type="match status" value="1"/>
</dbReference>
<protein>
    <submittedName>
        <fullName evidence="3">DNA-binding protein</fullName>
    </submittedName>
</protein>
<dbReference type="KEGG" id="buu:WS70_10705"/>
<dbReference type="SMART" id="SM00530">
    <property type="entry name" value="HTH_XRE"/>
    <property type="match status" value="1"/>
</dbReference>
<keyword evidence="4" id="KW-1185">Reference proteome</keyword>
<dbReference type="InterPro" id="IPR010982">
    <property type="entry name" value="Lambda_DNA-bd_dom_sf"/>
</dbReference>
<gene>
    <name evidence="3" type="ORF">WS70_10705</name>
</gene>
<dbReference type="PROSITE" id="PS50943">
    <property type="entry name" value="HTH_CROC1"/>
    <property type="match status" value="1"/>
</dbReference>
<dbReference type="GO" id="GO:0003700">
    <property type="term" value="F:DNA-binding transcription factor activity"/>
    <property type="evidence" value="ECO:0007669"/>
    <property type="project" value="TreeGrafter"/>
</dbReference>
<sequence>MRDTEETRLARRVGKAIARRREESQLTQEDVAEQLGVGNEAISRIERGIVMPTVARLVQLAKVFQCNVADLLTEASHRPDDQARHLSQLLTKLNPQDRETLVSIVETLAARLAHK</sequence>
<dbReference type="PANTHER" id="PTHR46797:SF1">
    <property type="entry name" value="METHYLPHOSPHONATE SYNTHASE"/>
    <property type="match status" value="1"/>
</dbReference>
<keyword evidence="1 3" id="KW-0238">DNA-binding</keyword>
<dbReference type="Proteomes" id="UP000062519">
    <property type="component" value="Chromosome 1"/>
</dbReference>
<dbReference type="Gene3D" id="1.10.260.40">
    <property type="entry name" value="lambda repressor-like DNA-binding domains"/>
    <property type="match status" value="1"/>
</dbReference>
<dbReference type="RefSeq" id="WP_043224931.1">
    <property type="nucleotide sequence ID" value="NZ_CP013386.1"/>
</dbReference>
<proteinExistence type="predicted"/>
<dbReference type="CDD" id="cd00093">
    <property type="entry name" value="HTH_XRE"/>
    <property type="match status" value="1"/>
</dbReference>
<dbReference type="EMBL" id="CP013386">
    <property type="protein sequence ID" value="AOJ03570.1"/>
    <property type="molecule type" value="Genomic_DNA"/>
</dbReference>
<dbReference type="PANTHER" id="PTHR46797">
    <property type="entry name" value="HTH-TYPE TRANSCRIPTIONAL REGULATOR"/>
    <property type="match status" value="1"/>
</dbReference>
<dbReference type="GO" id="GO:0005829">
    <property type="term" value="C:cytosol"/>
    <property type="evidence" value="ECO:0007669"/>
    <property type="project" value="TreeGrafter"/>
</dbReference>
<dbReference type="Pfam" id="PF01381">
    <property type="entry name" value="HTH_3"/>
    <property type="match status" value="1"/>
</dbReference>
<reference evidence="3 4" key="1">
    <citation type="submission" date="2015-12" db="EMBL/GenBank/DDBJ databases">
        <title>Diversity of Burkholderia near neighbor genomes.</title>
        <authorList>
            <person name="Sahl J."/>
            <person name="Wagner D."/>
            <person name="Keim P."/>
        </authorList>
    </citation>
    <scope>NUCLEOTIDE SEQUENCE [LARGE SCALE GENOMIC DNA]</scope>
    <source>
        <strain evidence="3 4">BDU6</strain>
    </source>
</reference>
<accession>A0A1B4FIU0</accession>
<organism evidence="3 4">
    <name type="scientific">Burkholderia mayonis</name>
    <dbReference type="NCBI Taxonomy" id="1385591"/>
    <lineage>
        <taxon>Bacteria</taxon>
        <taxon>Pseudomonadati</taxon>
        <taxon>Pseudomonadota</taxon>
        <taxon>Betaproteobacteria</taxon>
        <taxon>Burkholderiales</taxon>
        <taxon>Burkholderiaceae</taxon>
        <taxon>Burkholderia</taxon>
        <taxon>pseudomallei group</taxon>
    </lineage>
</organism>
<feature type="domain" description="HTH cro/C1-type" evidence="2">
    <location>
        <begin position="17"/>
        <end position="71"/>
    </location>
</feature>
<dbReference type="InterPro" id="IPR050807">
    <property type="entry name" value="TransReg_Diox_bact_type"/>
</dbReference>
<evidence type="ECO:0000259" key="2">
    <source>
        <dbReference type="PROSITE" id="PS50943"/>
    </source>
</evidence>
<evidence type="ECO:0000256" key="1">
    <source>
        <dbReference type="ARBA" id="ARBA00023125"/>
    </source>
</evidence>
<dbReference type="AlphaFoldDB" id="A0A1B4FIU0"/>
<evidence type="ECO:0000313" key="4">
    <source>
        <dbReference type="Proteomes" id="UP000062519"/>
    </source>
</evidence>
<dbReference type="InterPro" id="IPR001387">
    <property type="entry name" value="Cro/C1-type_HTH"/>
</dbReference>
<dbReference type="GO" id="GO:0003677">
    <property type="term" value="F:DNA binding"/>
    <property type="evidence" value="ECO:0007669"/>
    <property type="project" value="UniProtKB-KW"/>
</dbReference>